<evidence type="ECO:0000313" key="17">
    <source>
        <dbReference type="EMBL" id="QQX28022.1"/>
    </source>
</evidence>
<name>A0A7U0M7Z9_9ORTH</name>
<protein>
    <recommendedName>
        <fullName evidence="4">NADH-ubiquinone oxidoreductase chain 6</fullName>
        <ecNumber evidence="3">7.1.1.2</ecNumber>
    </recommendedName>
    <alternativeName>
        <fullName evidence="14">NADH dehydrogenase subunit 6</fullName>
    </alternativeName>
</protein>
<dbReference type="AlphaFoldDB" id="A0A7U0M7Z9"/>
<comment type="catalytic activity">
    <reaction evidence="15">
        <text>a ubiquinone + NADH + 5 H(+)(in) = a ubiquinol + NAD(+) + 4 H(+)(out)</text>
        <dbReference type="Rhea" id="RHEA:29091"/>
        <dbReference type="Rhea" id="RHEA-COMP:9565"/>
        <dbReference type="Rhea" id="RHEA-COMP:9566"/>
        <dbReference type="ChEBI" id="CHEBI:15378"/>
        <dbReference type="ChEBI" id="CHEBI:16389"/>
        <dbReference type="ChEBI" id="CHEBI:17976"/>
        <dbReference type="ChEBI" id="CHEBI:57540"/>
        <dbReference type="ChEBI" id="CHEBI:57945"/>
        <dbReference type="EC" id="7.1.1.2"/>
    </reaction>
</comment>
<reference evidence="18" key="1">
    <citation type="submission" date="2020-08" db="EMBL/GenBank/DDBJ databases">
        <title>The evolutionary patterns of genome size in Ensifera (Insecta: Orthoptera).</title>
        <authorList>
            <person name="Yuan H."/>
            <person name="Mao S."/>
            <person name="Huang Y."/>
        </authorList>
    </citation>
    <scope>NUCLEOTIDE SEQUENCE</scope>
</reference>
<evidence type="ECO:0000256" key="4">
    <source>
        <dbReference type="ARBA" id="ARBA00021095"/>
    </source>
</evidence>
<dbReference type="EC" id="7.1.1.2" evidence="3"/>
<keyword evidence="10 16" id="KW-1133">Transmembrane helix</keyword>
<dbReference type="CTD" id="4541"/>
<dbReference type="EMBL" id="MW365703">
    <property type="protein sequence ID" value="QQX28022.1"/>
    <property type="molecule type" value="Genomic_DNA"/>
</dbReference>
<evidence type="ECO:0000256" key="7">
    <source>
        <dbReference type="ARBA" id="ARBA00022692"/>
    </source>
</evidence>
<comment type="similarity">
    <text evidence="2">Belongs to the complex I subunit 6 family.</text>
</comment>
<evidence type="ECO:0000313" key="18">
    <source>
        <dbReference type="EMBL" id="QWQ55687.1"/>
    </source>
</evidence>
<reference evidence="17" key="2">
    <citation type="submission" date="2020-12" db="EMBL/GenBank/DDBJ databases">
        <title>Mitochondrial genome characterization of Gryllodes sigillatus and its phylogenetic implications.</title>
        <authorList>
            <person name="Yang J."/>
            <person name="Ding H."/>
            <person name="Dong H."/>
            <person name="He M."/>
        </authorList>
    </citation>
    <scope>NUCLEOTIDE SEQUENCE</scope>
</reference>
<keyword evidence="7 16" id="KW-0812">Transmembrane</keyword>
<feature type="transmembrane region" description="Helical" evidence="16">
    <location>
        <begin position="12"/>
        <end position="37"/>
    </location>
</feature>
<evidence type="ECO:0000256" key="16">
    <source>
        <dbReference type="SAM" id="Phobius"/>
    </source>
</evidence>
<accession>A0A7U0M7Z9</accession>
<dbReference type="InterPro" id="IPR050269">
    <property type="entry name" value="ComplexI_Subunit6"/>
</dbReference>
<evidence type="ECO:0000256" key="2">
    <source>
        <dbReference type="ARBA" id="ARBA00005698"/>
    </source>
</evidence>
<keyword evidence="9" id="KW-0249">Electron transport</keyword>
<feature type="transmembrane region" description="Helical" evidence="16">
    <location>
        <begin position="139"/>
        <end position="161"/>
    </location>
</feature>
<dbReference type="PANTHER" id="PTHR11435:SF1">
    <property type="entry name" value="NADH-UBIQUINONE OXIDOREDUCTASE CHAIN 6"/>
    <property type="match status" value="1"/>
</dbReference>
<keyword evidence="5" id="KW-0813">Transport</keyword>
<organism evidence="17">
    <name type="scientific">Gryllodes sigillatus</name>
    <dbReference type="NCBI Taxonomy" id="13551"/>
    <lineage>
        <taxon>Eukaryota</taxon>
        <taxon>Metazoa</taxon>
        <taxon>Ecdysozoa</taxon>
        <taxon>Arthropoda</taxon>
        <taxon>Hexapoda</taxon>
        <taxon>Insecta</taxon>
        <taxon>Pterygota</taxon>
        <taxon>Neoptera</taxon>
        <taxon>Polyneoptera</taxon>
        <taxon>Orthoptera</taxon>
        <taxon>Ensifera</taxon>
        <taxon>Gryllidea</taxon>
        <taxon>Grylloidea</taxon>
        <taxon>Gryllidae</taxon>
        <taxon>Gryllinae</taxon>
        <taxon>Gryllodes</taxon>
    </lineage>
</organism>
<dbReference type="EMBL" id="MT849273">
    <property type="protein sequence ID" value="QWQ55687.1"/>
    <property type="molecule type" value="Genomic_DNA"/>
</dbReference>
<sequence length="171" mass="19725">MFILSIIFMMMIINIIFTMMIHPLSITLLIIAQTLFICSMSGPISYSFWFSYILFLIFLGGMLVLFIYITSLASNEMFSLPIKSSLFISSLSITLLFMLLFLFNELISPLLYKNDSFNNKTMSLNMENSLNQLYNLPNLNLTIMTILYLLLTLIIIVKITYIHEGPLRQSN</sequence>
<comment type="subcellular location">
    <subcellularLocation>
        <location evidence="1">Mitochondrion membrane</location>
        <topology evidence="1">Multi-pass membrane protein</topology>
    </subcellularLocation>
</comment>
<evidence type="ECO:0000256" key="3">
    <source>
        <dbReference type="ARBA" id="ARBA00012944"/>
    </source>
</evidence>
<keyword evidence="6" id="KW-0679">Respiratory chain</keyword>
<evidence type="ECO:0000256" key="13">
    <source>
        <dbReference type="ARBA" id="ARBA00023136"/>
    </source>
</evidence>
<dbReference type="GO" id="GO:0031966">
    <property type="term" value="C:mitochondrial membrane"/>
    <property type="evidence" value="ECO:0007669"/>
    <property type="project" value="UniProtKB-SubCell"/>
</dbReference>
<keyword evidence="8" id="KW-1278">Translocase</keyword>
<evidence type="ECO:0000256" key="14">
    <source>
        <dbReference type="ARBA" id="ARBA00031019"/>
    </source>
</evidence>
<dbReference type="GO" id="GO:0008137">
    <property type="term" value="F:NADH dehydrogenase (ubiquinone) activity"/>
    <property type="evidence" value="ECO:0007669"/>
    <property type="project" value="UniProtKB-EC"/>
</dbReference>
<evidence type="ECO:0000256" key="12">
    <source>
        <dbReference type="ARBA" id="ARBA00023128"/>
    </source>
</evidence>
<evidence type="ECO:0000256" key="15">
    <source>
        <dbReference type="ARBA" id="ARBA00049551"/>
    </source>
</evidence>
<dbReference type="GeneID" id="67157530"/>
<keyword evidence="12 17" id="KW-0496">Mitochondrion</keyword>
<keyword evidence="13 16" id="KW-0472">Membrane</keyword>
<feature type="transmembrane region" description="Helical" evidence="16">
    <location>
        <begin position="49"/>
        <end position="73"/>
    </location>
</feature>
<feature type="transmembrane region" description="Helical" evidence="16">
    <location>
        <begin position="85"/>
        <end position="103"/>
    </location>
</feature>
<evidence type="ECO:0000256" key="10">
    <source>
        <dbReference type="ARBA" id="ARBA00022989"/>
    </source>
</evidence>
<dbReference type="PANTHER" id="PTHR11435">
    <property type="entry name" value="NADH UBIQUINONE OXIDOREDUCTASE SUBUNIT ND6"/>
    <property type="match status" value="1"/>
</dbReference>
<evidence type="ECO:0000256" key="11">
    <source>
        <dbReference type="ARBA" id="ARBA00023027"/>
    </source>
</evidence>
<geneLocation type="mitochondrion" evidence="17"/>
<dbReference type="RefSeq" id="YP_010154787.1">
    <property type="nucleotide sequence ID" value="NC_057195.1"/>
</dbReference>
<evidence type="ECO:0000256" key="9">
    <source>
        <dbReference type="ARBA" id="ARBA00022982"/>
    </source>
</evidence>
<keyword evidence="11" id="KW-0520">NAD</keyword>
<evidence type="ECO:0000256" key="6">
    <source>
        <dbReference type="ARBA" id="ARBA00022660"/>
    </source>
</evidence>
<evidence type="ECO:0000256" key="5">
    <source>
        <dbReference type="ARBA" id="ARBA00022448"/>
    </source>
</evidence>
<gene>
    <name evidence="17" type="primary">ND6</name>
    <name evidence="17" type="synonym">NADH6</name>
</gene>
<evidence type="ECO:0000256" key="1">
    <source>
        <dbReference type="ARBA" id="ARBA00004225"/>
    </source>
</evidence>
<evidence type="ECO:0000256" key="8">
    <source>
        <dbReference type="ARBA" id="ARBA00022967"/>
    </source>
</evidence>
<proteinExistence type="inferred from homology"/>